<reference evidence="2" key="1">
    <citation type="submission" date="2016-11" db="UniProtKB">
        <authorList>
            <consortium name="WormBaseParasite"/>
        </authorList>
    </citation>
    <scope>IDENTIFICATION</scope>
</reference>
<sequence length="178" mass="19879">MCFRRLLEDVVTPKTRAIQLVDPHVESRQNAKKNKKFAALLDGFVLGCAELAPSLQDIKVTSQFKLREKRSKSIEASAARVLNSKLSIRTGEVANQHDRWMIVHEYGGQEGGDLDIFLGHGLDMVDLEGPMETGIKLARIRCKSIQAVGALPCCLKVLNLLVFCFRLINNLPLGYFLE</sequence>
<keyword evidence="1" id="KW-1185">Reference proteome</keyword>
<evidence type="ECO:0000313" key="1">
    <source>
        <dbReference type="Proteomes" id="UP000095287"/>
    </source>
</evidence>
<evidence type="ECO:0000313" key="2">
    <source>
        <dbReference type="WBParaSite" id="L893_g23164.t1"/>
    </source>
</evidence>
<organism evidence="1 2">
    <name type="scientific">Steinernema glaseri</name>
    <dbReference type="NCBI Taxonomy" id="37863"/>
    <lineage>
        <taxon>Eukaryota</taxon>
        <taxon>Metazoa</taxon>
        <taxon>Ecdysozoa</taxon>
        <taxon>Nematoda</taxon>
        <taxon>Chromadorea</taxon>
        <taxon>Rhabditida</taxon>
        <taxon>Tylenchina</taxon>
        <taxon>Panagrolaimomorpha</taxon>
        <taxon>Strongyloidoidea</taxon>
        <taxon>Steinernematidae</taxon>
        <taxon>Steinernema</taxon>
    </lineage>
</organism>
<dbReference type="AlphaFoldDB" id="A0A1I7Z5Y9"/>
<dbReference type="WBParaSite" id="L893_g23164.t1">
    <property type="protein sequence ID" value="L893_g23164.t1"/>
    <property type="gene ID" value="L893_g23164"/>
</dbReference>
<proteinExistence type="predicted"/>
<dbReference type="Proteomes" id="UP000095287">
    <property type="component" value="Unplaced"/>
</dbReference>
<name>A0A1I7Z5Y9_9BILA</name>
<protein>
    <submittedName>
        <fullName evidence="2">1-phosphatidylinositol 4-kinase</fullName>
    </submittedName>
</protein>
<accession>A0A1I7Z5Y9</accession>